<name>A0A0L0W6I7_GOTPU</name>
<evidence type="ECO:0000256" key="3">
    <source>
        <dbReference type="ARBA" id="ARBA00023002"/>
    </source>
</evidence>
<evidence type="ECO:0000256" key="2">
    <source>
        <dbReference type="ARBA" id="ARBA00022827"/>
    </source>
</evidence>
<dbReference type="PANTHER" id="PTHR42659">
    <property type="entry name" value="XANTHINE DEHYDROGENASE SUBUNIT C-RELATED"/>
    <property type="match status" value="1"/>
</dbReference>
<dbReference type="EC" id="1.17.1.5" evidence="5"/>
<comment type="caution">
    <text evidence="5">The sequence shown here is derived from an EMBL/GenBank/DDBJ whole genome shotgun (WGS) entry which is preliminary data.</text>
</comment>
<dbReference type="PROSITE" id="PS51387">
    <property type="entry name" value="FAD_PCMH"/>
    <property type="match status" value="1"/>
</dbReference>
<gene>
    <name evidence="5" type="primary">ndhF</name>
    <name evidence="5" type="ORF">CLPU_25c00160</name>
</gene>
<dbReference type="InterPro" id="IPR036318">
    <property type="entry name" value="FAD-bd_PCMH-like_sf"/>
</dbReference>
<dbReference type="Pfam" id="PF00941">
    <property type="entry name" value="FAD_binding_5"/>
    <property type="match status" value="1"/>
</dbReference>
<keyword evidence="3 5" id="KW-0560">Oxidoreductase</keyword>
<dbReference type="AlphaFoldDB" id="A0A0L0W6I7"/>
<reference evidence="6" key="1">
    <citation type="submission" date="2015-07" db="EMBL/GenBank/DDBJ databases">
        <title>Draft genome sequence of the purine-degrading Gottschalkia purinilyticum DSM 1384 (formerly Clostridium purinilyticum).</title>
        <authorList>
            <person name="Poehlein A."/>
            <person name="Schiel-Bengelsdorf B."/>
            <person name="Bengelsdorf F.R."/>
            <person name="Daniel R."/>
            <person name="Duerre P."/>
        </authorList>
    </citation>
    <scope>NUCLEOTIDE SEQUENCE [LARGE SCALE GENOMIC DNA]</scope>
    <source>
        <strain evidence="6">DSM 1384</strain>
    </source>
</reference>
<dbReference type="Proteomes" id="UP000037267">
    <property type="component" value="Unassembled WGS sequence"/>
</dbReference>
<dbReference type="OrthoDB" id="9774454at2"/>
<dbReference type="STRING" id="1503.CLPU_25c00160"/>
<evidence type="ECO:0000259" key="4">
    <source>
        <dbReference type="PROSITE" id="PS51387"/>
    </source>
</evidence>
<keyword evidence="2" id="KW-0274">FAD</keyword>
<keyword evidence="6" id="KW-1185">Reference proteome</keyword>
<organism evidence="5 6">
    <name type="scientific">Gottschalkia purinilytica</name>
    <name type="common">Clostridium purinilyticum</name>
    <dbReference type="NCBI Taxonomy" id="1503"/>
    <lineage>
        <taxon>Bacteria</taxon>
        <taxon>Bacillati</taxon>
        <taxon>Bacillota</taxon>
        <taxon>Tissierellia</taxon>
        <taxon>Tissierellales</taxon>
        <taxon>Gottschalkiaceae</taxon>
        <taxon>Gottschalkia</taxon>
    </lineage>
</organism>
<dbReference type="Gene3D" id="3.30.465.10">
    <property type="match status" value="1"/>
</dbReference>
<dbReference type="InterPro" id="IPR016167">
    <property type="entry name" value="FAD-bd_PCMH_sub1"/>
</dbReference>
<dbReference type="Gene3D" id="3.30.390.50">
    <property type="entry name" value="CO dehydrogenase flavoprotein, C-terminal domain"/>
    <property type="match status" value="1"/>
</dbReference>
<dbReference type="InterPro" id="IPR051312">
    <property type="entry name" value="Diverse_Substr_Oxidored"/>
</dbReference>
<feature type="domain" description="FAD-binding PCMH-type" evidence="4">
    <location>
        <begin position="1"/>
        <end position="175"/>
    </location>
</feature>
<dbReference type="PATRIC" id="fig|1503.3.peg.1440"/>
<dbReference type="PANTHER" id="PTHR42659:SF2">
    <property type="entry name" value="XANTHINE DEHYDROGENASE SUBUNIT C-RELATED"/>
    <property type="match status" value="1"/>
</dbReference>
<dbReference type="SMART" id="SM01092">
    <property type="entry name" value="CO_deh_flav_C"/>
    <property type="match status" value="1"/>
</dbReference>
<dbReference type="SUPFAM" id="SSF56176">
    <property type="entry name" value="FAD-binding/transporter-associated domain-like"/>
    <property type="match status" value="1"/>
</dbReference>
<evidence type="ECO:0000313" key="6">
    <source>
        <dbReference type="Proteomes" id="UP000037267"/>
    </source>
</evidence>
<dbReference type="InterPro" id="IPR016166">
    <property type="entry name" value="FAD-bd_PCMH"/>
</dbReference>
<dbReference type="InterPro" id="IPR002346">
    <property type="entry name" value="Mopterin_DH_FAD-bd"/>
</dbReference>
<dbReference type="Pfam" id="PF03450">
    <property type="entry name" value="CO_deh_flav_C"/>
    <property type="match status" value="1"/>
</dbReference>
<dbReference type="GO" id="GO:0071949">
    <property type="term" value="F:FAD binding"/>
    <property type="evidence" value="ECO:0007669"/>
    <property type="project" value="InterPro"/>
</dbReference>
<dbReference type="InterPro" id="IPR016169">
    <property type="entry name" value="FAD-bd_PCMH_sub2"/>
</dbReference>
<evidence type="ECO:0000313" key="5">
    <source>
        <dbReference type="EMBL" id="KNF07106.1"/>
    </source>
</evidence>
<dbReference type="InterPro" id="IPR005107">
    <property type="entry name" value="CO_DH_flav_C"/>
</dbReference>
<accession>A0A0L0W6I7</accession>
<dbReference type="Gene3D" id="3.30.43.10">
    <property type="entry name" value="Uridine Diphospho-n-acetylenolpyruvylglucosamine Reductase, domain 2"/>
    <property type="match status" value="1"/>
</dbReference>
<evidence type="ECO:0000256" key="1">
    <source>
        <dbReference type="ARBA" id="ARBA00022630"/>
    </source>
</evidence>
<proteinExistence type="predicted"/>
<dbReference type="RefSeq" id="WP_050378881.1">
    <property type="nucleotide sequence ID" value="NZ_LGSS01000025.1"/>
</dbReference>
<protein>
    <submittedName>
        <fullName evidence="5">Nicotinate dehydrogenase FAD-subunit</fullName>
        <ecNumber evidence="5">1.17.1.5</ecNumber>
    </submittedName>
</protein>
<dbReference type="InterPro" id="IPR036683">
    <property type="entry name" value="CO_DH_flav_C_dom_sf"/>
</dbReference>
<keyword evidence="1" id="KW-0285">Flavoprotein</keyword>
<dbReference type="EMBL" id="LGSS01000025">
    <property type="protein sequence ID" value="KNF07106.1"/>
    <property type="molecule type" value="Genomic_DNA"/>
</dbReference>
<dbReference type="GO" id="GO:0050138">
    <property type="term" value="F:nicotinate dehydrogenase activity"/>
    <property type="evidence" value="ECO:0007669"/>
    <property type="project" value="UniProtKB-EC"/>
</dbReference>
<sequence length="288" mass="31969">MNIKKTYKPTNLEDILDLLDRYGEKAKLLAGGTDLVIGLKNNEVFPEVLIDIFDVQELKEVNIKDGYIEMGSAVTFSSIYKSNKLGDNIIGLKEAAHSVGSPQIRNRGTIGGNICNGSPAADTVPPLLALGAIATIKSKNSEREVPLENLFLDKGKVDIKPNEILYSVKFKELEKNQVLSFSKLGLRKALAISRICTSLYVDVDDNKVIRNIRIGSGALGKYCLREKKVEEFLINKKLEDKTILEGSDYFKKVVEERLKGRSTVEFKSEAVKGIFKEAMNKALELITN</sequence>
<dbReference type="SUPFAM" id="SSF55447">
    <property type="entry name" value="CO dehydrogenase flavoprotein C-terminal domain-like"/>
    <property type="match status" value="1"/>
</dbReference>